<dbReference type="PANTHER" id="PTHR41523">
    <property type="entry name" value="TWO-COMPONENT SYSTEM SENSOR PROTEIN"/>
    <property type="match status" value="1"/>
</dbReference>
<evidence type="ECO:0000256" key="10">
    <source>
        <dbReference type="SAM" id="SignalP"/>
    </source>
</evidence>
<keyword evidence="13" id="KW-1185">Reference proteome</keyword>
<evidence type="ECO:0000256" key="9">
    <source>
        <dbReference type="SAM" id="Phobius"/>
    </source>
</evidence>
<dbReference type="InterPro" id="IPR019734">
    <property type="entry name" value="TPR_rpt"/>
</dbReference>
<evidence type="ECO:0000313" key="13">
    <source>
        <dbReference type="Proteomes" id="UP000223913"/>
    </source>
</evidence>
<dbReference type="InterPro" id="IPR036890">
    <property type="entry name" value="HATPase_C_sf"/>
</dbReference>
<evidence type="ECO:0000259" key="11">
    <source>
        <dbReference type="PROSITE" id="PS50109"/>
    </source>
</evidence>
<dbReference type="RefSeq" id="WP_099148794.1">
    <property type="nucleotide sequence ID" value="NZ_PDUD01000004.1"/>
</dbReference>
<keyword evidence="10" id="KW-0732">Signal</keyword>
<dbReference type="InterPro" id="IPR003594">
    <property type="entry name" value="HATPase_dom"/>
</dbReference>
<dbReference type="AlphaFoldDB" id="A0A2D0NHM0"/>
<keyword evidence="8" id="KW-0802">TPR repeat</keyword>
<dbReference type="Pfam" id="PF07568">
    <property type="entry name" value="HisKA_2"/>
    <property type="match status" value="1"/>
</dbReference>
<comment type="caution">
    <text evidence="12">The sequence shown here is derived from an EMBL/GenBank/DDBJ whole genome shotgun (WGS) entry which is preliminary data.</text>
</comment>
<dbReference type="GO" id="GO:0005524">
    <property type="term" value="F:ATP binding"/>
    <property type="evidence" value="ECO:0007669"/>
    <property type="project" value="UniProtKB-KW"/>
</dbReference>
<organism evidence="12 13">
    <name type="scientific">Flavilitoribacter nigricans (strain ATCC 23147 / DSM 23189 / NBRC 102662 / NCIMB 1420 / SS-2)</name>
    <name type="common">Lewinella nigricans</name>
    <dbReference type="NCBI Taxonomy" id="1122177"/>
    <lineage>
        <taxon>Bacteria</taxon>
        <taxon>Pseudomonadati</taxon>
        <taxon>Bacteroidota</taxon>
        <taxon>Saprospiria</taxon>
        <taxon>Saprospirales</taxon>
        <taxon>Lewinellaceae</taxon>
        <taxon>Flavilitoribacter</taxon>
    </lineage>
</organism>
<dbReference type="SUPFAM" id="SSF55874">
    <property type="entry name" value="ATPase domain of HSP90 chaperone/DNA topoisomerase II/histidine kinase"/>
    <property type="match status" value="1"/>
</dbReference>
<keyword evidence="7" id="KW-0067">ATP-binding</keyword>
<keyword evidence="9" id="KW-0812">Transmembrane</keyword>
<dbReference type="OrthoDB" id="9767435at2"/>
<feature type="signal peptide" evidence="10">
    <location>
        <begin position="1"/>
        <end position="22"/>
    </location>
</feature>
<accession>A0A2D0NHM0</accession>
<sequence>MRWMICCIWWMILTGHPSFAQADLLERQPIDSALIWLEDNIIDNPAPYHSIALNTLVRAYRTNDHLLIADVHDLLASWHAYHRPFTYDSVLYHSQKAVLQLEQTNDQIRLADSYITLASDYLNTNETDLGQELIFKSIAIYENRSNEAGLAKAYRRLASLYNGEDQTELAIKYGEQALELSRKNEDLPTMGVTLLELTTAYRKAGQLEKAYAAADECIRISENSLPMPDYIGIPMRAYSNRGEVSLQAGNYELGLNDHLKAWELAKQAAGENQGTDTYRIGIANILLAQEKYGEALPHYLAGVQAFEETESSVYPLIWEHYRDIAICYEQLGDLGSALVYQKRSKAVHDTLMNNKMANLESEALVKYETGKKNQALLEQEETIRQQKRIQWLSIGIAGSLAVLFVTLFYFFRKNKKTNAALAAKNNENELLLKEIHHRVKNNLEMVSSLLKLQSIKVKDRSTKEVMQASQSRVQSMGIIHQKLYQGRNLGTIEMLDYFKNLSENIVDAYGAHEQVEVRFVMEPVELDVDTAVPIGLIVNELLTNSLKYAFPEGREGKIELSLREIAQNQLQLIVADNGIGRKEGSLPQGTGFGSQLVRLLTDQLQGSIQADYQNGTKFYFELEKANLN</sequence>
<comment type="catalytic activity">
    <reaction evidence="1">
        <text>ATP + protein L-histidine = ADP + protein N-phospho-L-histidine.</text>
        <dbReference type="EC" id="2.7.13.3"/>
    </reaction>
</comment>
<dbReference type="InterPro" id="IPR011495">
    <property type="entry name" value="Sig_transdc_His_kin_sub2_dim/P"/>
</dbReference>
<keyword evidence="9" id="KW-1133">Transmembrane helix</keyword>
<evidence type="ECO:0000256" key="3">
    <source>
        <dbReference type="ARBA" id="ARBA00022553"/>
    </source>
</evidence>
<dbReference type="PANTHER" id="PTHR41523:SF8">
    <property type="entry name" value="ETHYLENE RESPONSE SENSOR PROTEIN"/>
    <property type="match status" value="1"/>
</dbReference>
<dbReference type="GO" id="GO:0004673">
    <property type="term" value="F:protein histidine kinase activity"/>
    <property type="evidence" value="ECO:0007669"/>
    <property type="project" value="UniProtKB-EC"/>
</dbReference>
<evidence type="ECO:0000256" key="4">
    <source>
        <dbReference type="ARBA" id="ARBA00022679"/>
    </source>
</evidence>
<dbReference type="SMART" id="SM00387">
    <property type="entry name" value="HATPase_c"/>
    <property type="match status" value="1"/>
</dbReference>
<dbReference type="Pfam" id="PF13424">
    <property type="entry name" value="TPR_12"/>
    <property type="match status" value="1"/>
</dbReference>
<dbReference type="EC" id="2.7.13.3" evidence="2"/>
<protein>
    <recommendedName>
        <fullName evidence="2">histidine kinase</fullName>
        <ecNumber evidence="2">2.7.13.3</ecNumber>
    </recommendedName>
</protein>
<keyword evidence="9" id="KW-0472">Membrane</keyword>
<feature type="transmembrane region" description="Helical" evidence="9">
    <location>
        <begin position="391"/>
        <end position="411"/>
    </location>
</feature>
<dbReference type="Gene3D" id="1.25.40.10">
    <property type="entry name" value="Tetratricopeptide repeat domain"/>
    <property type="match status" value="2"/>
</dbReference>
<dbReference type="Gene3D" id="3.30.450.20">
    <property type="entry name" value="PAS domain"/>
    <property type="match status" value="1"/>
</dbReference>
<dbReference type="SMART" id="SM00028">
    <property type="entry name" value="TPR"/>
    <property type="match status" value="6"/>
</dbReference>
<evidence type="ECO:0000256" key="7">
    <source>
        <dbReference type="ARBA" id="ARBA00022840"/>
    </source>
</evidence>
<feature type="chain" id="PRO_5012722800" description="histidine kinase" evidence="10">
    <location>
        <begin position="23"/>
        <end position="628"/>
    </location>
</feature>
<dbReference type="SUPFAM" id="SSF48452">
    <property type="entry name" value="TPR-like"/>
    <property type="match status" value="2"/>
</dbReference>
<dbReference type="PROSITE" id="PS50005">
    <property type="entry name" value="TPR"/>
    <property type="match status" value="1"/>
</dbReference>
<keyword evidence="6" id="KW-0418">Kinase</keyword>
<evidence type="ECO:0000313" key="12">
    <source>
        <dbReference type="EMBL" id="PHN08004.1"/>
    </source>
</evidence>
<evidence type="ECO:0000256" key="5">
    <source>
        <dbReference type="ARBA" id="ARBA00022741"/>
    </source>
</evidence>
<keyword evidence="4" id="KW-0808">Transferase</keyword>
<keyword evidence="3" id="KW-0597">Phosphoprotein</keyword>
<name>A0A2D0NHM0_FLAN2</name>
<dbReference type="InterPro" id="IPR011990">
    <property type="entry name" value="TPR-like_helical_dom_sf"/>
</dbReference>
<evidence type="ECO:0000256" key="6">
    <source>
        <dbReference type="ARBA" id="ARBA00022777"/>
    </source>
</evidence>
<dbReference type="EMBL" id="PDUD01000004">
    <property type="protein sequence ID" value="PHN08004.1"/>
    <property type="molecule type" value="Genomic_DNA"/>
</dbReference>
<feature type="domain" description="Histidine kinase" evidence="11">
    <location>
        <begin position="434"/>
        <end position="626"/>
    </location>
</feature>
<proteinExistence type="predicted"/>
<dbReference type="InterPro" id="IPR005467">
    <property type="entry name" value="His_kinase_dom"/>
</dbReference>
<dbReference type="PROSITE" id="PS50109">
    <property type="entry name" value="HIS_KIN"/>
    <property type="match status" value="1"/>
</dbReference>
<dbReference type="Proteomes" id="UP000223913">
    <property type="component" value="Unassembled WGS sequence"/>
</dbReference>
<feature type="repeat" description="TPR" evidence="8">
    <location>
        <begin position="151"/>
        <end position="184"/>
    </location>
</feature>
<reference evidence="12 13" key="1">
    <citation type="submission" date="2017-10" db="EMBL/GenBank/DDBJ databases">
        <title>The draft genome sequence of Lewinella nigricans NBRC 102662.</title>
        <authorList>
            <person name="Wang K."/>
        </authorList>
    </citation>
    <scope>NUCLEOTIDE SEQUENCE [LARGE SCALE GENOMIC DNA]</scope>
    <source>
        <strain evidence="12 13">NBRC 102662</strain>
    </source>
</reference>
<evidence type="ECO:0000256" key="1">
    <source>
        <dbReference type="ARBA" id="ARBA00000085"/>
    </source>
</evidence>
<evidence type="ECO:0000256" key="8">
    <source>
        <dbReference type="PROSITE-ProRule" id="PRU00339"/>
    </source>
</evidence>
<dbReference type="Pfam" id="PF02518">
    <property type="entry name" value="HATPase_c"/>
    <property type="match status" value="1"/>
</dbReference>
<gene>
    <name evidence="12" type="ORF">CRP01_04410</name>
</gene>
<dbReference type="Gene3D" id="3.30.565.10">
    <property type="entry name" value="Histidine kinase-like ATPase, C-terminal domain"/>
    <property type="match status" value="1"/>
</dbReference>
<keyword evidence="5" id="KW-0547">Nucleotide-binding</keyword>
<evidence type="ECO:0000256" key="2">
    <source>
        <dbReference type="ARBA" id="ARBA00012438"/>
    </source>
</evidence>